<evidence type="ECO:0000256" key="1">
    <source>
        <dbReference type="ARBA" id="ARBA00008857"/>
    </source>
</evidence>
<gene>
    <name evidence="5" type="ORF">AUJ40_02145</name>
</gene>
<evidence type="ECO:0000313" key="6">
    <source>
        <dbReference type="Proteomes" id="UP000182753"/>
    </source>
</evidence>
<evidence type="ECO:0000256" key="3">
    <source>
        <dbReference type="ARBA" id="ARBA00023172"/>
    </source>
</evidence>
<proteinExistence type="inferred from homology"/>
<sequence length="379" mass="43388">MAVRKLRKSWRVDFRYKSIRYRKRSPINTREGAKELEIKIRTELAQGTYRISPIVSPKNFNDFAWHWFDVYVKNNNKHSEIIGKESILRSGLVPYFGKLPLSEISCFAIEEYKRTKANLNLSNKTINNHLSVLRKCLNTAQEWELLVNVPKIRLLKVEPQKFDFLTESESRSLLDNSSGYLADMILLALKTGLRFGEIIALDWQDVNLQSRLLTVSKSVSKNVLGSTKSNKTRYIPLTAELCQMLSAKKSKAGYVFLNGAGNRVRQVNSIRSLYRACKRANLRRIGWHCLRHTFASHLAQKGVPIKAIQELLGHSEIKTTMRYAHLGQSELRSAIDLLDDSQNFGQQAVNIFKFAIPNQLAGQFPNLEFTAKTKQKDDA</sequence>
<dbReference type="GO" id="GO:0015074">
    <property type="term" value="P:DNA integration"/>
    <property type="evidence" value="ECO:0007669"/>
    <property type="project" value="InterPro"/>
</dbReference>
<accession>A0A1J4RTN5</accession>
<comment type="similarity">
    <text evidence="1">Belongs to the 'phage' integrase family.</text>
</comment>
<evidence type="ECO:0000313" key="5">
    <source>
        <dbReference type="EMBL" id="OIN89317.1"/>
    </source>
</evidence>
<evidence type="ECO:0000259" key="4">
    <source>
        <dbReference type="PROSITE" id="PS51898"/>
    </source>
</evidence>
<dbReference type="Proteomes" id="UP000182753">
    <property type="component" value="Unassembled WGS sequence"/>
</dbReference>
<dbReference type="InterPro" id="IPR013762">
    <property type="entry name" value="Integrase-like_cat_sf"/>
</dbReference>
<organism evidence="5 6">
    <name type="scientific">Candidatus Berkelbacteria bacterium CG1_02_42_45</name>
    <dbReference type="NCBI Taxonomy" id="1805036"/>
    <lineage>
        <taxon>Bacteria</taxon>
        <taxon>Candidatus Berkelbacteria</taxon>
    </lineage>
</organism>
<dbReference type="InterPro" id="IPR010998">
    <property type="entry name" value="Integrase_recombinase_N"/>
</dbReference>
<evidence type="ECO:0000256" key="2">
    <source>
        <dbReference type="ARBA" id="ARBA00023125"/>
    </source>
</evidence>
<dbReference type="SUPFAM" id="SSF56349">
    <property type="entry name" value="DNA breaking-rejoining enzymes"/>
    <property type="match status" value="1"/>
</dbReference>
<dbReference type="EMBL" id="MNUJ01000045">
    <property type="protein sequence ID" value="OIN89317.1"/>
    <property type="molecule type" value="Genomic_DNA"/>
</dbReference>
<keyword evidence="2" id="KW-0238">DNA-binding</keyword>
<dbReference type="PANTHER" id="PTHR30349:SF64">
    <property type="entry name" value="PROPHAGE INTEGRASE INTD-RELATED"/>
    <property type="match status" value="1"/>
</dbReference>
<dbReference type="GO" id="GO:0003677">
    <property type="term" value="F:DNA binding"/>
    <property type="evidence" value="ECO:0007669"/>
    <property type="project" value="UniProtKB-KW"/>
</dbReference>
<dbReference type="PANTHER" id="PTHR30349">
    <property type="entry name" value="PHAGE INTEGRASE-RELATED"/>
    <property type="match status" value="1"/>
</dbReference>
<dbReference type="InterPro" id="IPR050090">
    <property type="entry name" value="Tyrosine_recombinase_XerCD"/>
</dbReference>
<dbReference type="InterPro" id="IPR011010">
    <property type="entry name" value="DNA_brk_join_enz"/>
</dbReference>
<reference evidence="5 6" key="1">
    <citation type="journal article" date="2016" name="Environ. Microbiol.">
        <title>Genomic resolution of a cold subsurface aquifer community provides metabolic insights for novel microbes adapted to high CO concentrations.</title>
        <authorList>
            <person name="Probst A.J."/>
            <person name="Castelle C.J."/>
            <person name="Singh A."/>
            <person name="Brown C.T."/>
            <person name="Anantharaman K."/>
            <person name="Sharon I."/>
            <person name="Hug L.A."/>
            <person name="Burstein D."/>
            <person name="Emerson J.B."/>
            <person name="Thomas B.C."/>
            <person name="Banfield J.F."/>
        </authorList>
    </citation>
    <scope>NUCLEOTIDE SEQUENCE [LARGE SCALE GENOMIC DNA]</scope>
    <source>
        <strain evidence="5">CG1_02_42_45</strain>
    </source>
</reference>
<dbReference type="GO" id="GO:0006310">
    <property type="term" value="P:DNA recombination"/>
    <property type="evidence" value="ECO:0007669"/>
    <property type="project" value="UniProtKB-KW"/>
</dbReference>
<dbReference type="PROSITE" id="PS51898">
    <property type="entry name" value="TYR_RECOMBINASE"/>
    <property type="match status" value="1"/>
</dbReference>
<protein>
    <recommendedName>
        <fullName evidence="4">Tyr recombinase domain-containing protein</fullName>
    </recommendedName>
</protein>
<dbReference type="Gene3D" id="1.10.150.130">
    <property type="match status" value="1"/>
</dbReference>
<dbReference type="AlphaFoldDB" id="A0A1J4RTN5"/>
<feature type="domain" description="Tyr recombinase" evidence="4">
    <location>
        <begin position="160"/>
        <end position="336"/>
    </location>
</feature>
<dbReference type="InterPro" id="IPR002104">
    <property type="entry name" value="Integrase_catalytic"/>
</dbReference>
<comment type="caution">
    <text evidence="5">The sequence shown here is derived from an EMBL/GenBank/DDBJ whole genome shotgun (WGS) entry which is preliminary data.</text>
</comment>
<dbReference type="Pfam" id="PF00589">
    <property type="entry name" value="Phage_integrase"/>
    <property type="match status" value="1"/>
</dbReference>
<dbReference type="Gene3D" id="1.10.443.10">
    <property type="entry name" value="Intergrase catalytic core"/>
    <property type="match status" value="1"/>
</dbReference>
<name>A0A1J4RTN5_9BACT</name>
<dbReference type="CDD" id="cd01189">
    <property type="entry name" value="INT_ICEBs1_C_like"/>
    <property type="match status" value="1"/>
</dbReference>
<keyword evidence="3" id="KW-0233">DNA recombination</keyword>